<feature type="signal peptide" evidence="2">
    <location>
        <begin position="1"/>
        <end position="26"/>
    </location>
</feature>
<organism evidence="3 4">
    <name type="scientific">Thalassovita mediterranea</name>
    <dbReference type="NCBI Taxonomy" id="340021"/>
    <lineage>
        <taxon>Bacteria</taxon>
        <taxon>Pseudomonadati</taxon>
        <taxon>Pseudomonadota</taxon>
        <taxon>Alphaproteobacteria</taxon>
        <taxon>Rhodobacterales</taxon>
        <taxon>Roseobacteraceae</taxon>
        <taxon>Thalassovita</taxon>
    </lineage>
</organism>
<gene>
    <name evidence="3" type="ORF">TM5383_03169</name>
</gene>
<feature type="compositionally biased region" description="Polar residues" evidence="1">
    <location>
        <begin position="30"/>
        <end position="44"/>
    </location>
</feature>
<dbReference type="AlphaFoldDB" id="A0A0P1H7H6"/>
<dbReference type="OrthoDB" id="8592692at2"/>
<dbReference type="RefSeq" id="WP_058319976.1">
    <property type="nucleotide sequence ID" value="NZ_CYSF01000018.1"/>
</dbReference>
<name>A0A0P1H7H6_9RHOB</name>
<sequence length="136" mass="14380">MPRFSALSRSLTIAAALAVSACQTEADAPKQTSAEKQPAPQVQSARPLIDLSVPAKPDPAARATCQAQGGTYQIGGLARQYVCFRPQPDAGQACRTENDCTGFCLAETKQCSAQTPIFGCFDLLDADGRQQTICID</sequence>
<reference evidence="3 4" key="1">
    <citation type="submission" date="2015-09" db="EMBL/GenBank/DDBJ databases">
        <authorList>
            <consortium name="Swine Surveillance"/>
        </authorList>
    </citation>
    <scope>NUCLEOTIDE SEQUENCE [LARGE SCALE GENOMIC DNA]</scope>
    <source>
        <strain evidence="3 4">CECT 8383</strain>
    </source>
</reference>
<protein>
    <recommendedName>
        <fullName evidence="5">Secreted protein</fullName>
    </recommendedName>
</protein>
<evidence type="ECO:0000313" key="4">
    <source>
        <dbReference type="Proteomes" id="UP000051681"/>
    </source>
</evidence>
<keyword evidence="2" id="KW-0732">Signal</keyword>
<dbReference type="PROSITE" id="PS51257">
    <property type="entry name" value="PROKAR_LIPOPROTEIN"/>
    <property type="match status" value="1"/>
</dbReference>
<dbReference type="STRING" id="340021.TM5383_03169"/>
<proteinExistence type="predicted"/>
<dbReference type="Proteomes" id="UP000051681">
    <property type="component" value="Unassembled WGS sequence"/>
</dbReference>
<feature type="chain" id="PRO_5006064156" description="Secreted protein" evidence="2">
    <location>
        <begin position="27"/>
        <end position="136"/>
    </location>
</feature>
<evidence type="ECO:0000313" key="3">
    <source>
        <dbReference type="EMBL" id="CUH85926.1"/>
    </source>
</evidence>
<evidence type="ECO:0008006" key="5">
    <source>
        <dbReference type="Google" id="ProtNLM"/>
    </source>
</evidence>
<feature type="region of interest" description="Disordered" evidence="1">
    <location>
        <begin position="27"/>
        <end position="57"/>
    </location>
</feature>
<evidence type="ECO:0000256" key="2">
    <source>
        <dbReference type="SAM" id="SignalP"/>
    </source>
</evidence>
<keyword evidence="4" id="KW-1185">Reference proteome</keyword>
<evidence type="ECO:0000256" key="1">
    <source>
        <dbReference type="SAM" id="MobiDB-lite"/>
    </source>
</evidence>
<dbReference type="EMBL" id="CYSF01000018">
    <property type="protein sequence ID" value="CUH85926.1"/>
    <property type="molecule type" value="Genomic_DNA"/>
</dbReference>
<accession>A0A0P1H7H6</accession>